<evidence type="ECO:0000256" key="10">
    <source>
        <dbReference type="ARBA" id="ARBA00022777"/>
    </source>
</evidence>
<dbReference type="PANTHER" id="PTHR43030:SF1">
    <property type="entry name" value="PHOSPHOENOLPYRUVATE SYNTHASE"/>
    <property type="match status" value="1"/>
</dbReference>
<name>A0A445MYB3_9BACT</name>
<dbReference type="InterPro" id="IPR006319">
    <property type="entry name" value="PEP_synth"/>
</dbReference>
<dbReference type="Pfam" id="PF01326">
    <property type="entry name" value="PPDK_N"/>
    <property type="match status" value="1"/>
</dbReference>
<evidence type="ECO:0000256" key="2">
    <source>
        <dbReference type="ARBA" id="ARBA00002988"/>
    </source>
</evidence>
<evidence type="ECO:0000259" key="16">
    <source>
        <dbReference type="Pfam" id="PF01326"/>
    </source>
</evidence>
<dbReference type="UniPathway" id="UPA00138"/>
<evidence type="ECO:0000256" key="11">
    <source>
        <dbReference type="ARBA" id="ARBA00022840"/>
    </source>
</evidence>
<evidence type="ECO:0000256" key="12">
    <source>
        <dbReference type="ARBA" id="ARBA00022842"/>
    </source>
</evidence>
<feature type="domain" description="PEP-utilising enzyme mobile" evidence="15">
    <location>
        <begin position="489"/>
        <end position="559"/>
    </location>
</feature>
<dbReference type="InterPro" id="IPR036637">
    <property type="entry name" value="Phosphohistidine_dom_sf"/>
</dbReference>
<comment type="cofactor">
    <cofactor evidence="1">
        <name>Mg(2+)</name>
        <dbReference type="ChEBI" id="CHEBI:18420"/>
    </cofactor>
</comment>
<feature type="domain" description="Pyruvate phosphate dikinase AMP/ATP-binding" evidence="16">
    <location>
        <begin position="137"/>
        <end position="452"/>
    </location>
</feature>
<dbReference type="SUPFAM" id="SSF52009">
    <property type="entry name" value="Phosphohistidine domain"/>
    <property type="match status" value="1"/>
</dbReference>
<evidence type="ECO:0000256" key="14">
    <source>
        <dbReference type="ARBA" id="ARBA00047700"/>
    </source>
</evidence>
<evidence type="ECO:0000256" key="13">
    <source>
        <dbReference type="ARBA" id="ARBA00033470"/>
    </source>
</evidence>
<gene>
    <name evidence="17" type="ORF">PITCH_A230144</name>
</gene>
<dbReference type="GO" id="GO:0008986">
    <property type="term" value="F:pyruvate, water dikinase activity"/>
    <property type="evidence" value="ECO:0007669"/>
    <property type="project" value="UniProtKB-EC"/>
</dbReference>
<organism evidence="17">
    <name type="scientific">uncultured Desulfobacterium sp</name>
    <dbReference type="NCBI Taxonomy" id="201089"/>
    <lineage>
        <taxon>Bacteria</taxon>
        <taxon>Pseudomonadati</taxon>
        <taxon>Thermodesulfobacteriota</taxon>
        <taxon>Desulfobacteria</taxon>
        <taxon>Desulfobacterales</taxon>
        <taxon>Desulfobacteriaceae</taxon>
        <taxon>Desulfobacterium</taxon>
        <taxon>environmental samples</taxon>
    </lineage>
</organism>
<keyword evidence="10" id="KW-0418">Kinase</keyword>
<evidence type="ECO:0000256" key="6">
    <source>
        <dbReference type="ARBA" id="ARBA00021623"/>
    </source>
</evidence>
<evidence type="ECO:0000313" key="17">
    <source>
        <dbReference type="EMBL" id="SPD74458.1"/>
    </source>
</evidence>
<dbReference type="InterPro" id="IPR008279">
    <property type="entry name" value="PEP-util_enz_mobile_dom"/>
</dbReference>
<dbReference type="Gene3D" id="3.30.1490.20">
    <property type="entry name" value="ATP-grasp fold, A domain"/>
    <property type="match status" value="1"/>
</dbReference>
<evidence type="ECO:0000259" key="15">
    <source>
        <dbReference type="Pfam" id="PF00391"/>
    </source>
</evidence>
<protein>
    <recommendedName>
        <fullName evidence="6">Phosphoenolpyruvate synthase</fullName>
        <ecNumber evidence="5">2.7.9.2</ecNumber>
    </recommendedName>
    <alternativeName>
        <fullName evidence="13">Pyruvate, water dikinase</fullName>
    </alternativeName>
</protein>
<comment type="catalytic activity">
    <reaction evidence="14">
        <text>pyruvate + ATP + H2O = phosphoenolpyruvate + AMP + phosphate + 2 H(+)</text>
        <dbReference type="Rhea" id="RHEA:11364"/>
        <dbReference type="ChEBI" id="CHEBI:15361"/>
        <dbReference type="ChEBI" id="CHEBI:15377"/>
        <dbReference type="ChEBI" id="CHEBI:15378"/>
        <dbReference type="ChEBI" id="CHEBI:30616"/>
        <dbReference type="ChEBI" id="CHEBI:43474"/>
        <dbReference type="ChEBI" id="CHEBI:58702"/>
        <dbReference type="ChEBI" id="CHEBI:456215"/>
        <dbReference type="EC" id="2.7.9.2"/>
    </reaction>
</comment>
<keyword evidence="9" id="KW-0547">Nucleotide-binding</keyword>
<dbReference type="GO" id="GO:0006094">
    <property type="term" value="P:gluconeogenesis"/>
    <property type="evidence" value="ECO:0007669"/>
    <property type="project" value="UniProtKB-UniPathway"/>
</dbReference>
<evidence type="ECO:0000256" key="9">
    <source>
        <dbReference type="ARBA" id="ARBA00022741"/>
    </source>
</evidence>
<dbReference type="EC" id="2.7.9.2" evidence="5"/>
<evidence type="ECO:0000256" key="4">
    <source>
        <dbReference type="ARBA" id="ARBA00007837"/>
    </source>
</evidence>
<dbReference type="AlphaFoldDB" id="A0A445MYB3"/>
<dbReference type="GO" id="GO:0046872">
    <property type="term" value="F:metal ion binding"/>
    <property type="evidence" value="ECO:0007669"/>
    <property type="project" value="UniProtKB-KW"/>
</dbReference>
<dbReference type="Gene3D" id="3.30.470.20">
    <property type="entry name" value="ATP-grasp fold, B domain"/>
    <property type="match status" value="1"/>
</dbReference>
<evidence type="ECO:0000256" key="1">
    <source>
        <dbReference type="ARBA" id="ARBA00001946"/>
    </source>
</evidence>
<keyword evidence="11" id="KW-0067">ATP-binding</keyword>
<keyword evidence="12" id="KW-0460">Magnesium</keyword>
<dbReference type="SUPFAM" id="SSF56059">
    <property type="entry name" value="Glutathione synthetase ATP-binding domain-like"/>
    <property type="match status" value="1"/>
</dbReference>
<evidence type="ECO:0000256" key="5">
    <source>
        <dbReference type="ARBA" id="ARBA00011996"/>
    </source>
</evidence>
<dbReference type="Gene3D" id="3.50.30.10">
    <property type="entry name" value="Phosphohistidine domain"/>
    <property type="match status" value="1"/>
</dbReference>
<sequence>MGQVIKRIRDLFYRKRTLDESEVEVLRNDFQARYHFFKLLLNANNKALEVMSEMEDALRGDRPFGITYVRALCTTVSTNVWQIINNLNQLAQGKYGELNNRFKDIQQNINPFIKPTHHPMEGSLTLSLKEIDKGFADQVGSKMANLGEIRNNVHLKISNGFAITAEAYRRFMEHSDVQQEISRRFQTTDRDRIDQLYGLSAGIQQLIIQSPLPPDLEEAISEQYRNLEKEEGNNVTVVMRSSALGEDFAETSFAGQYRSALNVSGENIHQVYKEIVASKYSLQAMIYRLNRGIRSEDVAMCVGCMTMVKAVSGGVTYSRNPIDVRDDSVYINSVWGLPKTVVDGSAASDLFVVSRGTPLKIVKRDIPIKSQSFVCYPEEGVCRLDLTGEKDKLPSLTDKQALELARIAIMIEDYYGLPQDIEWAVNEDGEIIVLQCRPLRQISVQESKDKYVHEADDDTIIFKGGVTASPGIAAGPAFLARKDVDVLRFPQGAILVTAQALPRWATVLSRASALISEHGSTAGHLANVSREFDVPALFGVEGALDTLENGQMITVDADAQKIYKGRIERLLDAKRPRKILMEGSPVLEALRSAAQYITPLNLLDPASPNFRPRNCTTFHDITRYCHEKVVEEMFQFGKTHHFPERSSKQLFCEVPMQWWILNLDDGFREEVQGKYVRLEDIVSIPMLALWDGIAAIPWEGPPPVDGKGLMSVMFEATTNRALTTGVKSNYANRNYFMISKNYCNLSSRLGFHFSTIEALVSERPSENYISFQFKGGAANFQRRLQRVIFIKEILERYEFRVIIRKDNLSARVEDREMEYMKKRLMVLGYLTIHTRQLDMIMSRDASVSHYRAKIFNDIDQILGLTRQNIDIS</sequence>
<dbReference type="EMBL" id="OJIN01000146">
    <property type="protein sequence ID" value="SPD74458.1"/>
    <property type="molecule type" value="Genomic_DNA"/>
</dbReference>
<dbReference type="Pfam" id="PF00391">
    <property type="entry name" value="PEP-utilizers"/>
    <property type="match status" value="1"/>
</dbReference>
<dbReference type="InterPro" id="IPR013815">
    <property type="entry name" value="ATP_grasp_subdomain_1"/>
</dbReference>
<evidence type="ECO:0000256" key="3">
    <source>
        <dbReference type="ARBA" id="ARBA00004742"/>
    </source>
</evidence>
<evidence type="ECO:0000256" key="8">
    <source>
        <dbReference type="ARBA" id="ARBA00022723"/>
    </source>
</evidence>
<comment type="pathway">
    <text evidence="3">Carbohydrate biosynthesis; gluconeogenesis.</text>
</comment>
<dbReference type="GO" id="GO:0005524">
    <property type="term" value="F:ATP binding"/>
    <property type="evidence" value="ECO:0007669"/>
    <property type="project" value="UniProtKB-KW"/>
</dbReference>
<comment type="function">
    <text evidence="2">Catalyzes the phosphorylation of pyruvate to phosphoenolpyruvate.</text>
</comment>
<comment type="similarity">
    <text evidence="4">Belongs to the PEP-utilizing enzyme family.</text>
</comment>
<proteinExistence type="inferred from homology"/>
<evidence type="ECO:0000256" key="7">
    <source>
        <dbReference type="ARBA" id="ARBA00022679"/>
    </source>
</evidence>
<keyword evidence="8" id="KW-0479">Metal-binding</keyword>
<reference evidence="17" key="1">
    <citation type="submission" date="2018-01" db="EMBL/GenBank/DDBJ databases">
        <authorList>
            <person name="Regsiter A."/>
            <person name="William W."/>
        </authorList>
    </citation>
    <scope>NUCLEOTIDE SEQUENCE</scope>
    <source>
        <strain evidence="17">TRIP AH-1</strain>
    </source>
</reference>
<dbReference type="PANTHER" id="PTHR43030">
    <property type="entry name" value="PHOSPHOENOLPYRUVATE SYNTHASE"/>
    <property type="match status" value="1"/>
</dbReference>
<accession>A0A445MYB3</accession>
<keyword evidence="17" id="KW-0670">Pyruvate</keyword>
<dbReference type="InterPro" id="IPR002192">
    <property type="entry name" value="PPDK_AMP/ATP-bd"/>
</dbReference>
<keyword evidence="7 17" id="KW-0808">Transferase</keyword>